<protein>
    <submittedName>
        <fullName evidence="8">3-dehydroquinate synthase</fullName>
    </submittedName>
</protein>
<dbReference type="PANTHER" id="PTHR43622:SF3">
    <property type="entry name" value="2-EPI-5-EPI-VALIOLONE SYNTHASE"/>
    <property type="match status" value="1"/>
</dbReference>
<name>M5G5V7_DACPD</name>
<organism evidence="8 9">
    <name type="scientific">Dacryopinax primogenitus (strain DJM 731)</name>
    <name type="common">Brown rot fungus</name>
    <dbReference type="NCBI Taxonomy" id="1858805"/>
    <lineage>
        <taxon>Eukaryota</taxon>
        <taxon>Fungi</taxon>
        <taxon>Dikarya</taxon>
        <taxon>Basidiomycota</taxon>
        <taxon>Agaricomycotina</taxon>
        <taxon>Dacrymycetes</taxon>
        <taxon>Dacrymycetales</taxon>
        <taxon>Dacrymycetaceae</taxon>
        <taxon>Dacryopinax</taxon>
    </lineage>
</organism>
<dbReference type="InterPro" id="IPR050071">
    <property type="entry name" value="Dehydroquinate_synthase"/>
</dbReference>
<dbReference type="Gene3D" id="1.20.1090.10">
    <property type="entry name" value="Dehydroquinate synthase-like - alpha domain"/>
    <property type="match status" value="1"/>
</dbReference>
<evidence type="ECO:0000313" key="9">
    <source>
        <dbReference type="Proteomes" id="UP000030653"/>
    </source>
</evidence>
<keyword evidence="5" id="KW-0456">Lyase</keyword>
<evidence type="ECO:0000256" key="3">
    <source>
        <dbReference type="ARBA" id="ARBA00022741"/>
    </source>
</evidence>
<dbReference type="Proteomes" id="UP000030653">
    <property type="component" value="Unassembled WGS sequence"/>
</dbReference>
<gene>
    <name evidence="8" type="ORF">DACRYDRAFT_108509</name>
</gene>
<dbReference type="OrthoDB" id="197068at2759"/>
<evidence type="ECO:0000256" key="5">
    <source>
        <dbReference type="ARBA" id="ARBA00023239"/>
    </source>
</evidence>
<comment type="cofactor">
    <cofactor evidence="1">
        <name>NAD(+)</name>
        <dbReference type="ChEBI" id="CHEBI:57540"/>
    </cofactor>
</comment>
<dbReference type="GO" id="GO:0003856">
    <property type="term" value="F:3-dehydroquinate synthase activity"/>
    <property type="evidence" value="ECO:0007669"/>
    <property type="project" value="TreeGrafter"/>
</dbReference>
<dbReference type="OMA" id="TCAHKPT"/>
<feature type="domain" description="3-dehydroquinate synthase C-terminal" evidence="7">
    <location>
        <begin position="276"/>
        <end position="375"/>
    </location>
</feature>
<evidence type="ECO:0000259" key="6">
    <source>
        <dbReference type="Pfam" id="PF01761"/>
    </source>
</evidence>
<dbReference type="STRING" id="1858805.M5G5V7"/>
<dbReference type="FunFam" id="3.40.50.1970:FF:000018">
    <property type="entry name" value="Related to 2-epi-5-epi-valiolone synthase"/>
    <property type="match status" value="1"/>
</dbReference>
<keyword evidence="4" id="KW-0520">NAD</keyword>
<evidence type="ECO:0000313" key="8">
    <source>
        <dbReference type="EMBL" id="EJU01177.1"/>
    </source>
</evidence>
<evidence type="ECO:0000256" key="2">
    <source>
        <dbReference type="ARBA" id="ARBA00022723"/>
    </source>
</evidence>
<dbReference type="GeneID" id="63683728"/>
<dbReference type="AlphaFoldDB" id="M5G5V7"/>
<evidence type="ECO:0000259" key="7">
    <source>
        <dbReference type="Pfam" id="PF24621"/>
    </source>
</evidence>
<dbReference type="HOGENOM" id="CLU_001201_0_4_1"/>
<accession>M5G5V7</accession>
<proteinExistence type="predicted"/>
<dbReference type="EMBL" id="JH795865">
    <property type="protein sequence ID" value="EJU01177.1"/>
    <property type="molecule type" value="Genomic_DNA"/>
</dbReference>
<dbReference type="Pfam" id="PF24621">
    <property type="entry name" value="DHQS_C"/>
    <property type="match status" value="1"/>
</dbReference>
<dbReference type="GO" id="GO:0017000">
    <property type="term" value="P:antibiotic biosynthetic process"/>
    <property type="evidence" value="ECO:0007669"/>
    <property type="project" value="InterPro"/>
</dbReference>
<dbReference type="SUPFAM" id="SSF56796">
    <property type="entry name" value="Dehydroquinate synthase-like"/>
    <property type="match status" value="1"/>
</dbReference>
<reference evidence="8 9" key="1">
    <citation type="journal article" date="2012" name="Science">
        <title>The Paleozoic origin of enzymatic lignin decomposition reconstructed from 31 fungal genomes.</title>
        <authorList>
            <person name="Floudas D."/>
            <person name="Binder M."/>
            <person name="Riley R."/>
            <person name="Barry K."/>
            <person name="Blanchette R.A."/>
            <person name="Henrissat B."/>
            <person name="Martinez A.T."/>
            <person name="Otillar R."/>
            <person name="Spatafora J.W."/>
            <person name="Yadav J.S."/>
            <person name="Aerts A."/>
            <person name="Benoit I."/>
            <person name="Boyd A."/>
            <person name="Carlson A."/>
            <person name="Copeland A."/>
            <person name="Coutinho P.M."/>
            <person name="de Vries R.P."/>
            <person name="Ferreira P."/>
            <person name="Findley K."/>
            <person name="Foster B."/>
            <person name="Gaskell J."/>
            <person name="Glotzer D."/>
            <person name="Gorecki P."/>
            <person name="Heitman J."/>
            <person name="Hesse C."/>
            <person name="Hori C."/>
            <person name="Igarashi K."/>
            <person name="Jurgens J.A."/>
            <person name="Kallen N."/>
            <person name="Kersten P."/>
            <person name="Kohler A."/>
            <person name="Kuees U."/>
            <person name="Kumar T.K.A."/>
            <person name="Kuo A."/>
            <person name="LaButti K."/>
            <person name="Larrondo L.F."/>
            <person name="Lindquist E."/>
            <person name="Ling A."/>
            <person name="Lombard V."/>
            <person name="Lucas S."/>
            <person name="Lundell T."/>
            <person name="Martin R."/>
            <person name="McLaughlin D.J."/>
            <person name="Morgenstern I."/>
            <person name="Morin E."/>
            <person name="Murat C."/>
            <person name="Nagy L.G."/>
            <person name="Nolan M."/>
            <person name="Ohm R.A."/>
            <person name="Patyshakuliyeva A."/>
            <person name="Rokas A."/>
            <person name="Ruiz-Duenas F.J."/>
            <person name="Sabat G."/>
            <person name="Salamov A."/>
            <person name="Samejima M."/>
            <person name="Schmutz J."/>
            <person name="Slot J.C."/>
            <person name="St John F."/>
            <person name="Stenlid J."/>
            <person name="Sun H."/>
            <person name="Sun S."/>
            <person name="Syed K."/>
            <person name="Tsang A."/>
            <person name="Wiebenga A."/>
            <person name="Young D."/>
            <person name="Pisabarro A."/>
            <person name="Eastwood D.C."/>
            <person name="Martin F."/>
            <person name="Cullen D."/>
            <person name="Grigoriev I.V."/>
            <person name="Hibbett D.S."/>
        </authorList>
    </citation>
    <scope>NUCLEOTIDE SEQUENCE [LARGE SCALE GENOMIC DNA]</scope>
    <source>
        <strain evidence="8 9">DJM-731 SS1</strain>
    </source>
</reference>
<dbReference type="GO" id="GO:0046872">
    <property type="term" value="F:metal ion binding"/>
    <property type="evidence" value="ECO:0007669"/>
    <property type="project" value="UniProtKB-KW"/>
</dbReference>
<sequence length="484" mass="52490">MSSALYSGGAPSSDMSATVQVVPQGFEVSGTEDLHYAFKFASGVFDLSQSVLHDCYEKWGRVLAVMDANVEGLYGAQVRAYFEHHKISCMIHVMPGGEMHKTMTTMLSLVDAFDKFGLIRKEPVLVIGGGLVTDVTGYACASYRRSSNFIRVPTTLIGLIDAAVSIKVGINHGKLKNRLGAYHAPMLTVLDFNFLRTLAENQIRNGFAELIKISSVMDTQLWADMVKYGPQLVATAFGRRSAPMGQTIDGGWEGTKNGCSHVISPSEVSLGELAEIADSICYRGIKIMLELETPNLHEIMLDRVIAFGHTWSPTLELTPVVPLRHGHAIMIDMAFSATLAWKRGYITAEEREELHKLAHDVGLSLDHEVFNENLLEAGTAAILKTRDGKQRFAVPRPIGSCFFINDATTSELASALATHKEIVGASFPDLAATSGVGKDAYVDSQDLGMEPSLLLAPASMKVLDTYRGENGTLVDGNVVLQCGC</sequence>
<dbReference type="CDD" id="cd08199">
    <property type="entry name" value="EEVS"/>
    <property type="match status" value="1"/>
</dbReference>
<dbReference type="InterPro" id="IPR056179">
    <property type="entry name" value="DHQS_C"/>
</dbReference>
<dbReference type="GO" id="GO:0000166">
    <property type="term" value="F:nucleotide binding"/>
    <property type="evidence" value="ECO:0007669"/>
    <property type="project" value="UniProtKB-KW"/>
</dbReference>
<feature type="domain" description="3-dehydroquinate synthase N-terminal" evidence="6">
    <location>
        <begin position="93"/>
        <end position="204"/>
    </location>
</feature>
<dbReference type="InterPro" id="IPR030960">
    <property type="entry name" value="DHQS/DOIS_N"/>
</dbReference>
<dbReference type="Gene3D" id="3.40.50.1970">
    <property type="match status" value="1"/>
</dbReference>
<evidence type="ECO:0000256" key="1">
    <source>
        <dbReference type="ARBA" id="ARBA00001911"/>
    </source>
</evidence>
<evidence type="ECO:0000256" key="4">
    <source>
        <dbReference type="ARBA" id="ARBA00023027"/>
    </source>
</evidence>
<keyword evidence="3" id="KW-0547">Nucleotide-binding</keyword>
<dbReference type="InterPro" id="IPR035872">
    <property type="entry name" value="EEVS-like"/>
</dbReference>
<dbReference type="PANTHER" id="PTHR43622">
    <property type="entry name" value="3-DEHYDROQUINATE SYNTHASE"/>
    <property type="match status" value="1"/>
</dbReference>
<keyword evidence="9" id="KW-1185">Reference proteome</keyword>
<dbReference type="RefSeq" id="XP_040628074.1">
    <property type="nucleotide sequence ID" value="XM_040768666.1"/>
</dbReference>
<keyword evidence="2" id="KW-0479">Metal-binding</keyword>
<dbReference type="Pfam" id="PF01761">
    <property type="entry name" value="DHQ_synthase"/>
    <property type="match status" value="1"/>
</dbReference>